<dbReference type="Proteomes" id="UP000310314">
    <property type="component" value="Unassembled WGS sequence"/>
</dbReference>
<proteinExistence type="predicted"/>
<protein>
    <recommendedName>
        <fullName evidence="3">Alpha/beta hydrolase</fullName>
    </recommendedName>
</protein>
<organism evidence="1 2">
    <name type="scientific">Maribacter algarum</name>
    <name type="common">ex Zhang et al. 2020</name>
    <dbReference type="NCBI Taxonomy" id="2578118"/>
    <lineage>
        <taxon>Bacteria</taxon>
        <taxon>Pseudomonadati</taxon>
        <taxon>Bacteroidota</taxon>
        <taxon>Flavobacteriia</taxon>
        <taxon>Flavobacteriales</taxon>
        <taxon>Flavobacteriaceae</taxon>
        <taxon>Maribacter</taxon>
    </lineage>
</organism>
<reference evidence="1 2" key="1">
    <citation type="submission" date="2019-05" db="EMBL/GenBank/DDBJ databases">
        <authorList>
            <person name="Zhang J.-Y."/>
            <person name="Feg X."/>
            <person name="Du Z.-J."/>
        </authorList>
    </citation>
    <scope>NUCLEOTIDE SEQUENCE [LARGE SCALE GENOMIC DNA]</scope>
    <source>
        <strain evidence="1 2">RZ26</strain>
    </source>
</reference>
<sequence>MAEKLVILSDMWGAKKGLWITSYLGYLQQYYDITYYDIQQLSNIDVKVQTTENVHRAFVEGGIDTAVAHLLKKETEAAHYLGFSIGGTIAWKAGLMGLPMKSLYTVSSTRIRAEESKPECKTVSLFGDQDVYRPKLDWHQKVGVKSDLITGFGHTMYADEKIISRICLDLLNNVTKKQKEEKTIQIKIA</sequence>
<dbReference type="OrthoDB" id="1118894at2"/>
<name>A0A5S3PVG3_9FLAO</name>
<comment type="caution">
    <text evidence="1">The sequence shown here is derived from an EMBL/GenBank/DDBJ whole genome shotgun (WGS) entry which is preliminary data.</text>
</comment>
<dbReference type="SUPFAM" id="SSF53474">
    <property type="entry name" value="alpha/beta-Hydrolases"/>
    <property type="match status" value="1"/>
</dbReference>
<accession>A0A5S3PVG3</accession>
<dbReference type="AlphaFoldDB" id="A0A5S3PVG3"/>
<evidence type="ECO:0000313" key="1">
    <source>
        <dbReference type="EMBL" id="TMM58182.1"/>
    </source>
</evidence>
<gene>
    <name evidence="1" type="ORF">FEE95_01775</name>
</gene>
<dbReference type="EMBL" id="VATY01000001">
    <property type="protein sequence ID" value="TMM58182.1"/>
    <property type="molecule type" value="Genomic_DNA"/>
</dbReference>
<evidence type="ECO:0000313" key="2">
    <source>
        <dbReference type="Proteomes" id="UP000310314"/>
    </source>
</evidence>
<keyword evidence="2" id="KW-1185">Reference proteome</keyword>
<evidence type="ECO:0008006" key="3">
    <source>
        <dbReference type="Google" id="ProtNLM"/>
    </source>
</evidence>
<dbReference type="RefSeq" id="WP_138656114.1">
    <property type="nucleotide sequence ID" value="NZ_VATY01000001.1"/>
</dbReference>
<dbReference type="InterPro" id="IPR029058">
    <property type="entry name" value="AB_hydrolase_fold"/>
</dbReference>